<organism evidence="1 2">
    <name type="scientific">Pedobacter helvus</name>
    <dbReference type="NCBI Taxonomy" id="2563444"/>
    <lineage>
        <taxon>Bacteria</taxon>
        <taxon>Pseudomonadati</taxon>
        <taxon>Bacteroidota</taxon>
        <taxon>Sphingobacteriia</taxon>
        <taxon>Sphingobacteriales</taxon>
        <taxon>Sphingobacteriaceae</taxon>
        <taxon>Pedobacter</taxon>
    </lineage>
</organism>
<proteinExistence type="predicted"/>
<gene>
    <name evidence="1" type="ORF">E5L68_009450</name>
</gene>
<sequence length="327" mass="38002">MVEGLEEIYDQLIRDSAKRLRVVKMLSNFFNHKDLFAVYIRTKVIHNLFESNKSLDVNKLELFHVQYTTSLIELFQKLKKSREQQYLLITDEIYINDDLIKKLEKETEGDNYQIVAKKHGTLMSNKLKEIYAMLESGTASPTFGWGDIMMFSARKGKEFFRELPGGEAFLQLTECAGKKTYQAEYAVIEKKLIGKLNKFNFRVKFACGLKFENEYVEVFDFVDSNEQFIFINSIKTFYLLDEQMSEGLDLSRNSSDKTTIACELKAKNELLREKLTTVKTLLPETVEEVLAGYLKKISEVDFLEELQNVDEQTNILRAMLNININSK</sequence>
<reference evidence="1 2" key="1">
    <citation type="submission" date="2024-12" db="EMBL/GenBank/DDBJ databases">
        <authorList>
            <person name="Hu S."/>
        </authorList>
    </citation>
    <scope>NUCLEOTIDE SEQUENCE [LARGE SCALE GENOMIC DNA]</scope>
    <source>
        <strain evidence="1 2">P-25</strain>
    </source>
</reference>
<evidence type="ECO:0000313" key="1">
    <source>
        <dbReference type="EMBL" id="MFN0291620.1"/>
    </source>
</evidence>
<name>A0ABW9JH67_9SPHI</name>
<evidence type="ECO:0000313" key="2">
    <source>
        <dbReference type="Proteomes" id="UP001517367"/>
    </source>
</evidence>
<comment type="caution">
    <text evidence="1">The sequence shown here is derived from an EMBL/GenBank/DDBJ whole genome shotgun (WGS) entry which is preliminary data.</text>
</comment>
<protein>
    <submittedName>
        <fullName evidence="1">Uncharacterized protein</fullName>
    </submittedName>
</protein>
<keyword evidence="2" id="KW-1185">Reference proteome</keyword>
<dbReference type="EMBL" id="SRMP02000012">
    <property type="protein sequence ID" value="MFN0291620.1"/>
    <property type="molecule type" value="Genomic_DNA"/>
</dbReference>
<accession>A0ABW9JH67</accession>
<dbReference type="Proteomes" id="UP001517367">
    <property type="component" value="Unassembled WGS sequence"/>
</dbReference>